<dbReference type="Proteomes" id="UP000502665">
    <property type="component" value="Chromosome"/>
</dbReference>
<dbReference type="SUPFAM" id="SSF51182">
    <property type="entry name" value="RmlC-like cupins"/>
    <property type="match status" value="1"/>
</dbReference>
<gene>
    <name evidence="1" type="ORF">G9272_02385</name>
</gene>
<evidence type="ECO:0000313" key="2">
    <source>
        <dbReference type="Proteomes" id="UP000502665"/>
    </source>
</evidence>
<dbReference type="InterPro" id="IPR014710">
    <property type="entry name" value="RmlC-like_jellyroll"/>
</dbReference>
<dbReference type="Gene3D" id="2.60.120.10">
    <property type="entry name" value="Jelly Rolls"/>
    <property type="match status" value="1"/>
</dbReference>
<name>A0A6M4WSK3_9ACTN</name>
<keyword evidence="2" id="KW-1185">Reference proteome</keyword>
<dbReference type="RefSeq" id="WP_171394943.1">
    <property type="nucleotide sequence ID" value="NZ_CP049838.1"/>
</dbReference>
<evidence type="ECO:0000313" key="1">
    <source>
        <dbReference type="EMBL" id="QJS99292.1"/>
    </source>
</evidence>
<accession>A0A6M4WSK3</accession>
<organism evidence="1 2">
    <name type="scientific">Streptomyces asoensis</name>
    <dbReference type="NCBI Taxonomy" id="249586"/>
    <lineage>
        <taxon>Bacteria</taxon>
        <taxon>Bacillati</taxon>
        <taxon>Actinomycetota</taxon>
        <taxon>Actinomycetes</taxon>
        <taxon>Kitasatosporales</taxon>
        <taxon>Streptomycetaceae</taxon>
        <taxon>Streptomyces</taxon>
    </lineage>
</organism>
<dbReference type="EMBL" id="CP049838">
    <property type="protein sequence ID" value="QJS99292.1"/>
    <property type="molecule type" value="Genomic_DNA"/>
</dbReference>
<evidence type="ECO:0008006" key="3">
    <source>
        <dbReference type="Google" id="ProtNLM"/>
    </source>
</evidence>
<reference evidence="1" key="1">
    <citation type="submission" date="2020-03" db="EMBL/GenBank/DDBJ databases">
        <title>Molecular networking-based the target discovery of potent antiproliferative macrolactams: 5/6/7/16 polycyclic ansamycins and glycosylated trienomycin from Streptomyces cacaoi subsp. asoensis.</title>
        <authorList>
            <person name="Liu L.-L."/>
        </authorList>
    </citation>
    <scope>NUCLEOTIDE SEQUENCE [LARGE SCALE GENOMIC DNA]</scope>
    <source>
        <strain evidence="1">H2S5</strain>
    </source>
</reference>
<sequence>MIITTTGEAVRTTMDTVSGADWTCLVRRGMLHSECESVEHWLLAPAAVLAATPRHGVEEAVLVLEGELSLSTTSGEHSVRAGQLALLPLGCAARLTAGPDPVRLITVRTLAAAVTDRLPPRIPELIRS</sequence>
<proteinExistence type="predicted"/>
<dbReference type="InterPro" id="IPR011051">
    <property type="entry name" value="RmlC_Cupin_sf"/>
</dbReference>
<protein>
    <recommendedName>
        <fullName evidence="3">Cupin</fullName>
    </recommendedName>
</protein>
<dbReference type="AlphaFoldDB" id="A0A6M4WSK3"/>